<evidence type="ECO:0000313" key="2">
    <source>
        <dbReference type="Proteomes" id="UP001295444"/>
    </source>
</evidence>
<proteinExistence type="predicted"/>
<accession>A0AAD1WA32</accession>
<sequence>MVDKDLRSMKINPNPKDNLTKKERKALRSLMHDKEIIIKAADKGGGVVVMDRHNYDEENRRLLSDMDTYVKLKENPSQKFMDELKELLNE</sequence>
<name>A0AAD1WA32_PELCU</name>
<keyword evidence="2" id="KW-1185">Reference proteome</keyword>
<reference evidence="1" key="1">
    <citation type="submission" date="2022-03" db="EMBL/GenBank/DDBJ databases">
        <authorList>
            <person name="Alioto T."/>
            <person name="Alioto T."/>
            <person name="Gomez Garrido J."/>
        </authorList>
    </citation>
    <scope>NUCLEOTIDE SEQUENCE</scope>
</reference>
<gene>
    <name evidence="1" type="ORF">PECUL_23A047429</name>
</gene>
<feature type="non-terminal residue" evidence="1">
    <location>
        <position position="90"/>
    </location>
</feature>
<protein>
    <submittedName>
        <fullName evidence="1">Uncharacterized protein</fullName>
    </submittedName>
</protein>
<dbReference type="AlphaFoldDB" id="A0AAD1WA32"/>
<evidence type="ECO:0000313" key="1">
    <source>
        <dbReference type="EMBL" id="CAH2301455.1"/>
    </source>
</evidence>
<dbReference type="Proteomes" id="UP001295444">
    <property type="component" value="Chromosome 06"/>
</dbReference>
<organism evidence="1 2">
    <name type="scientific">Pelobates cultripes</name>
    <name type="common">Western spadefoot toad</name>
    <dbReference type="NCBI Taxonomy" id="61616"/>
    <lineage>
        <taxon>Eukaryota</taxon>
        <taxon>Metazoa</taxon>
        <taxon>Chordata</taxon>
        <taxon>Craniata</taxon>
        <taxon>Vertebrata</taxon>
        <taxon>Euteleostomi</taxon>
        <taxon>Amphibia</taxon>
        <taxon>Batrachia</taxon>
        <taxon>Anura</taxon>
        <taxon>Pelobatoidea</taxon>
        <taxon>Pelobatidae</taxon>
        <taxon>Pelobates</taxon>
    </lineage>
</organism>
<dbReference type="EMBL" id="OW240917">
    <property type="protein sequence ID" value="CAH2301455.1"/>
    <property type="molecule type" value="Genomic_DNA"/>
</dbReference>